<dbReference type="InterPro" id="IPR043502">
    <property type="entry name" value="DNA/RNA_pol_sf"/>
</dbReference>
<evidence type="ECO:0000256" key="5">
    <source>
        <dbReference type="ARBA" id="ARBA00022801"/>
    </source>
</evidence>
<dbReference type="CDD" id="cd01647">
    <property type="entry name" value="RT_LTR"/>
    <property type="match status" value="1"/>
</dbReference>
<keyword evidence="5" id="KW-0378">Hydrolase</keyword>
<dbReference type="Pfam" id="PF17917">
    <property type="entry name" value="RT_RNaseH"/>
    <property type="match status" value="1"/>
</dbReference>
<dbReference type="PANTHER" id="PTHR37984:SF5">
    <property type="entry name" value="PROTEIN NYNRIN-LIKE"/>
    <property type="match status" value="1"/>
</dbReference>
<keyword evidence="6" id="KW-0695">RNA-directed DNA polymerase</keyword>
<evidence type="ECO:0000313" key="8">
    <source>
        <dbReference type="EMBL" id="KYP37706.1"/>
    </source>
</evidence>
<dbReference type="CDD" id="cd09274">
    <property type="entry name" value="RNase_HI_RT_Ty3"/>
    <property type="match status" value="1"/>
</dbReference>
<keyword evidence="9" id="KW-1185">Reference proteome</keyword>
<dbReference type="FunFam" id="3.30.70.270:FF:000020">
    <property type="entry name" value="Transposon Tf2-6 polyprotein-like Protein"/>
    <property type="match status" value="1"/>
</dbReference>
<dbReference type="Gene3D" id="3.30.70.270">
    <property type="match status" value="2"/>
</dbReference>
<dbReference type="InterPro" id="IPR000477">
    <property type="entry name" value="RT_dom"/>
</dbReference>
<dbReference type="GO" id="GO:0003964">
    <property type="term" value="F:RNA-directed DNA polymerase activity"/>
    <property type="evidence" value="ECO:0007669"/>
    <property type="project" value="UniProtKB-KW"/>
</dbReference>
<evidence type="ECO:0000256" key="4">
    <source>
        <dbReference type="ARBA" id="ARBA00022759"/>
    </source>
</evidence>
<reference evidence="8" key="1">
    <citation type="journal article" date="2012" name="Nat. Biotechnol.">
        <title>Draft genome sequence of pigeonpea (Cajanus cajan), an orphan legume crop of resource-poor farmers.</title>
        <authorList>
            <person name="Varshney R.K."/>
            <person name="Chen W."/>
            <person name="Li Y."/>
            <person name="Bharti A.K."/>
            <person name="Saxena R.K."/>
            <person name="Schlueter J.A."/>
            <person name="Donoghue M.T."/>
            <person name="Azam S."/>
            <person name="Fan G."/>
            <person name="Whaley A.M."/>
            <person name="Farmer A.D."/>
            <person name="Sheridan J."/>
            <person name="Iwata A."/>
            <person name="Tuteja R."/>
            <person name="Penmetsa R.V."/>
            <person name="Wu W."/>
            <person name="Upadhyaya H.D."/>
            <person name="Yang S.P."/>
            <person name="Shah T."/>
            <person name="Saxena K.B."/>
            <person name="Michael T."/>
            <person name="McCombie W.R."/>
            <person name="Yang B."/>
            <person name="Zhang G."/>
            <person name="Yang H."/>
            <person name="Wang J."/>
            <person name="Spillane C."/>
            <person name="Cook D.R."/>
            <person name="May G.D."/>
            <person name="Xu X."/>
            <person name="Jackson S.A."/>
        </authorList>
    </citation>
    <scope>NUCLEOTIDE SEQUENCE [LARGE SCALE GENOMIC DNA]</scope>
</reference>
<evidence type="ECO:0000259" key="7">
    <source>
        <dbReference type="PROSITE" id="PS50878"/>
    </source>
</evidence>
<dbReference type="InterPro" id="IPR043128">
    <property type="entry name" value="Rev_trsase/Diguanyl_cyclase"/>
</dbReference>
<feature type="domain" description="Reverse transcriptase" evidence="7">
    <location>
        <begin position="1"/>
        <end position="82"/>
    </location>
</feature>
<dbReference type="OMA" id="CCTIIRT"/>
<evidence type="ECO:0000256" key="3">
    <source>
        <dbReference type="ARBA" id="ARBA00022722"/>
    </source>
</evidence>
<keyword evidence="1" id="KW-0808">Transferase</keyword>
<dbReference type="AlphaFoldDB" id="A0A151R5B6"/>
<dbReference type="Gene3D" id="1.10.340.70">
    <property type="match status" value="1"/>
</dbReference>
<protein>
    <submittedName>
        <fullName evidence="8">Retrovirus-related Pol polyprotein from transposon 17.6</fullName>
    </submittedName>
</protein>
<dbReference type="GO" id="GO:0016787">
    <property type="term" value="F:hydrolase activity"/>
    <property type="evidence" value="ECO:0007669"/>
    <property type="project" value="UniProtKB-KW"/>
</dbReference>
<evidence type="ECO:0000313" key="9">
    <source>
        <dbReference type="Proteomes" id="UP000075243"/>
    </source>
</evidence>
<dbReference type="InterPro" id="IPR041373">
    <property type="entry name" value="RT_RNaseH"/>
</dbReference>
<sequence>MPFGVTNVPGVFMDYMNRIFHLYLDRFLVVFIDEILVYSKTREEHVEHFRIVLQTLKEKQLYAKLPKCEFWLNSVSFLGHVISEGGIVVDPSKVEAVLEWKTPKLVFEIRSFLGLVGYYRRFIEGFSKLALPLTKLTRKNQPFVWDSKCEENFQELKRRLTSAPILVLPDPNETVVVYCDASKMGLGGVLMQKEKVIAYASRQLKTHEQNYPTHDLELVIVVFVLKLWRHYLFGSRFEVFSDHKSLKYLFDQKELNIRQRRWLEFLKDYDFQLNYHPGKANVVADALSRKYLRVSSLMIKELCMIEEFRDVSLVCELNPKSIKLGALRVINSLTDKIREGQKVDSFLLSQVEKLNQGVESEFRVGVDEVLRFKDRLCIPSVLEFKRAILEEGHRSILSIHPGATKMYQDLRKMFWWPKMKREVEEFVYDCLVC</sequence>
<evidence type="ECO:0000256" key="2">
    <source>
        <dbReference type="ARBA" id="ARBA00022695"/>
    </source>
</evidence>
<keyword evidence="3" id="KW-0540">Nuclease</keyword>
<keyword evidence="4" id="KW-0255">Endonuclease</keyword>
<dbReference type="PANTHER" id="PTHR37984">
    <property type="entry name" value="PROTEIN CBG26694"/>
    <property type="match status" value="1"/>
</dbReference>
<proteinExistence type="predicted"/>
<dbReference type="FunFam" id="3.10.20.370:FF:000001">
    <property type="entry name" value="Retrovirus-related Pol polyprotein from transposon 17.6-like protein"/>
    <property type="match status" value="1"/>
</dbReference>
<dbReference type="Pfam" id="PF00078">
    <property type="entry name" value="RVT_1"/>
    <property type="match status" value="1"/>
</dbReference>
<dbReference type="InterPro" id="IPR041588">
    <property type="entry name" value="Integrase_H2C2"/>
</dbReference>
<dbReference type="SUPFAM" id="SSF56672">
    <property type="entry name" value="DNA/RNA polymerases"/>
    <property type="match status" value="1"/>
</dbReference>
<dbReference type="InterPro" id="IPR050951">
    <property type="entry name" value="Retrovirus_Pol_polyprotein"/>
</dbReference>
<dbReference type="PROSITE" id="PS50878">
    <property type="entry name" value="RT_POL"/>
    <property type="match status" value="1"/>
</dbReference>
<dbReference type="EMBL" id="KQ484077">
    <property type="protein sequence ID" value="KYP37706.1"/>
    <property type="molecule type" value="Genomic_DNA"/>
</dbReference>
<organism evidence="8 9">
    <name type="scientific">Cajanus cajan</name>
    <name type="common">Pigeon pea</name>
    <name type="synonym">Cajanus indicus</name>
    <dbReference type="NCBI Taxonomy" id="3821"/>
    <lineage>
        <taxon>Eukaryota</taxon>
        <taxon>Viridiplantae</taxon>
        <taxon>Streptophyta</taxon>
        <taxon>Embryophyta</taxon>
        <taxon>Tracheophyta</taxon>
        <taxon>Spermatophyta</taxon>
        <taxon>Magnoliopsida</taxon>
        <taxon>eudicotyledons</taxon>
        <taxon>Gunneridae</taxon>
        <taxon>Pentapetalae</taxon>
        <taxon>rosids</taxon>
        <taxon>fabids</taxon>
        <taxon>Fabales</taxon>
        <taxon>Fabaceae</taxon>
        <taxon>Papilionoideae</taxon>
        <taxon>50 kb inversion clade</taxon>
        <taxon>NPAAA clade</taxon>
        <taxon>indigoferoid/millettioid clade</taxon>
        <taxon>Phaseoleae</taxon>
        <taxon>Cajanus</taxon>
    </lineage>
</organism>
<evidence type="ECO:0000256" key="6">
    <source>
        <dbReference type="ARBA" id="ARBA00022918"/>
    </source>
</evidence>
<dbReference type="Pfam" id="PF17921">
    <property type="entry name" value="Integrase_H2C2"/>
    <property type="match status" value="1"/>
</dbReference>
<accession>A0A151R5B6</accession>
<gene>
    <name evidence="8" type="ORF">KK1_041092</name>
</gene>
<dbReference type="Proteomes" id="UP000075243">
    <property type="component" value="Unassembled WGS sequence"/>
</dbReference>
<evidence type="ECO:0000256" key="1">
    <source>
        <dbReference type="ARBA" id="ARBA00022679"/>
    </source>
</evidence>
<name>A0A151R5B6_CAJCA</name>
<dbReference type="Gramene" id="C.cajan_40662.t">
    <property type="protein sequence ID" value="C.cajan_40662.t.cds1"/>
    <property type="gene ID" value="C.cajan_40662"/>
</dbReference>
<dbReference type="GO" id="GO:0004519">
    <property type="term" value="F:endonuclease activity"/>
    <property type="evidence" value="ECO:0007669"/>
    <property type="project" value="UniProtKB-KW"/>
</dbReference>
<keyword evidence="2" id="KW-0548">Nucleotidyltransferase</keyword>